<dbReference type="Pfam" id="PF03958">
    <property type="entry name" value="Secretin_N"/>
    <property type="match status" value="3"/>
</dbReference>
<gene>
    <name evidence="10" type="primary">lspD</name>
    <name evidence="10" type="ORF">LMI_1839</name>
    <name evidence="11" type="ORF">SAMN02982997_01344</name>
</gene>
<feature type="compositionally biased region" description="Polar residues" evidence="7">
    <location>
        <begin position="100"/>
        <end position="127"/>
    </location>
</feature>
<dbReference type="Pfam" id="PF21305">
    <property type="entry name" value="type_II_gspD_N0"/>
    <property type="match status" value="1"/>
</dbReference>
<feature type="compositionally biased region" description="Low complexity" evidence="7">
    <location>
        <begin position="432"/>
        <end position="473"/>
    </location>
</feature>
<dbReference type="InterPro" id="IPR050810">
    <property type="entry name" value="Bact_Secretion_Sys_Channel"/>
</dbReference>
<evidence type="ECO:0000313" key="11">
    <source>
        <dbReference type="EMBL" id="SCY31077.1"/>
    </source>
</evidence>
<keyword evidence="6" id="KW-0813">Transport</keyword>
<keyword evidence="2" id="KW-0812">Transmembrane</keyword>
<dbReference type="HOGENOM" id="CLU_006756_1_1_6"/>
<dbReference type="PRINTS" id="PR00811">
    <property type="entry name" value="BCTERIALGSPD"/>
</dbReference>
<evidence type="ECO:0000256" key="1">
    <source>
        <dbReference type="ARBA" id="ARBA00004370"/>
    </source>
</evidence>
<proteinExistence type="inferred from homology"/>
<evidence type="ECO:0000313" key="10">
    <source>
        <dbReference type="EMBL" id="CEG61132.1"/>
    </source>
</evidence>
<dbReference type="InterPro" id="IPR049371">
    <property type="entry name" value="GspD-like_N0"/>
</dbReference>
<feature type="chain" id="PRO_5009750786" evidence="8">
    <location>
        <begin position="20"/>
        <end position="813"/>
    </location>
</feature>
<feature type="signal peptide" evidence="8">
    <location>
        <begin position="1"/>
        <end position="19"/>
    </location>
</feature>
<dbReference type="Gene3D" id="3.30.1370.120">
    <property type="match status" value="3"/>
</dbReference>
<dbReference type="AlphaFoldDB" id="A0A098GGL4"/>
<reference evidence="12" key="1">
    <citation type="submission" date="2014-09" db="EMBL/GenBank/DDBJ databases">
        <authorList>
            <person name="Gomez-Valero L."/>
        </authorList>
    </citation>
    <scope>NUCLEOTIDE SEQUENCE [LARGE SCALE GENOMIC DNA]</scope>
    <source>
        <strain evidence="12">ATCC33218</strain>
    </source>
</reference>
<evidence type="ECO:0000256" key="8">
    <source>
        <dbReference type="SAM" id="SignalP"/>
    </source>
</evidence>
<sequence>MRKVAFFLLILFFLTNNYATDVTLKRVMVDGKPAYMLYVGAFPHENNALQLKFKLSSSIKQPITIDHPANQDNYFVSIGPMDNYKTAIDLQKKLALEAQNTATSPKSMPKNETSASIQAKSPVQPETQKAEVKETVLKEKPQDKEKKLWNLKGADIRAVIGEVSRITGKNFVIDPRVQGKISITSSTPMSDKELYQVFLSMLQVSGYAAVPSGDVIKIVPNIDAKTISPVPLQMGSPPQGDEMMVAVVPVHYVPSEQLVPVLRPLMPQWSSVSAYGPSNMLILSGRASNIKQLVRIIKQVDTPSVNGIDMVHLKHALAMDVANTLKDLMKAQPGVGASHVQTMIAVDDRSNAIILSGSRTERLKLRLLINRLDRENLHGYDSNTQVVYLNYLRAEDLVPILAGIAQANFSGNVGTTIGTITRPELDSTNPASSLVSSGSGGNYNNVSPTGSSQTSPPSANASAAAPNTSGANTQNEGSTKPTVQIIAEPNTNSIIINAPASLIRILRSVINQLDIRPAQLLIEALVAEVNETDVKSLGIEWGSNQQTGKASDFRPGFAIINGKTTIDDFQAEIFALAQQHKANILSTPSVVVLDNRQAKILIGKQVSVASTTYPNNAGGTTTASPYVTFDRVNVALHLYVRPQITRGRGIQLQIDQGNDTIDPASTPNSTNPTFDISSIVTSVHIESGDIVVLGGLIQNSLGNDNNKIPILGDIPGMGRVFQHNINNHEKRVLMVFIRPIILRSERDAIEITNGKYNDIRQYELKWLREQPYNSENKDMILPPLSQAKLPKPFSRHVIKRHVIKQKPSISMTK</sequence>
<protein>
    <submittedName>
        <fullName evidence="11">General secretion pathway protein D</fullName>
    </submittedName>
    <submittedName>
        <fullName evidence="10">Type II protein secretion LspD</fullName>
    </submittedName>
</protein>
<keyword evidence="3 8" id="KW-0732">Signal</keyword>
<dbReference type="PROSITE" id="PS51724">
    <property type="entry name" value="SPOR"/>
    <property type="match status" value="1"/>
</dbReference>
<evidence type="ECO:0000256" key="3">
    <source>
        <dbReference type="ARBA" id="ARBA00022729"/>
    </source>
</evidence>
<evidence type="ECO:0000313" key="13">
    <source>
        <dbReference type="Proteomes" id="UP000182998"/>
    </source>
</evidence>
<dbReference type="PATRIC" id="fig|451.8.peg.1461"/>
<dbReference type="RefSeq" id="WP_045099427.1">
    <property type="nucleotide sequence ID" value="NZ_CP020614.1"/>
</dbReference>
<evidence type="ECO:0000259" key="9">
    <source>
        <dbReference type="PROSITE" id="PS51724"/>
    </source>
</evidence>
<dbReference type="EMBL" id="FMVN01000006">
    <property type="protein sequence ID" value="SCY31077.1"/>
    <property type="molecule type" value="Genomic_DNA"/>
</dbReference>
<keyword evidence="4" id="KW-0472">Membrane</keyword>
<reference evidence="11 13" key="3">
    <citation type="submission" date="2016-10" db="EMBL/GenBank/DDBJ databases">
        <authorList>
            <person name="Varghese N."/>
            <person name="Submissions S."/>
        </authorList>
    </citation>
    <scope>NUCLEOTIDE SEQUENCE [LARGE SCALE GENOMIC DNA]</scope>
    <source>
        <strain evidence="11 13">ATCC 33218</strain>
    </source>
</reference>
<comment type="similarity">
    <text evidence="5">Belongs to the bacterial secretin family.</text>
</comment>
<dbReference type="InterPro" id="IPR007730">
    <property type="entry name" value="SPOR-like_dom"/>
</dbReference>
<dbReference type="InterPro" id="IPR004846">
    <property type="entry name" value="T2SS/T3SS_dom"/>
</dbReference>
<dbReference type="Proteomes" id="UP000182998">
    <property type="component" value="Unassembled WGS sequence"/>
</dbReference>
<feature type="domain" description="SPOR" evidence="9">
    <location>
        <begin position="29"/>
        <end position="107"/>
    </location>
</feature>
<dbReference type="PANTHER" id="PTHR30332">
    <property type="entry name" value="PROBABLE GENERAL SECRETION PATHWAY PROTEIN D"/>
    <property type="match status" value="1"/>
</dbReference>
<dbReference type="SUPFAM" id="SSF110997">
    <property type="entry name" value="Sporulation related repeat"/>
    <property type="match status" value="1"/>
</dbReference>
<dbReference type="PANTHER" id="PTHR30332:SF24">
    <property type="entry name" value="SECRETIN GSPD-RELATED"/>
    <property type="match status" value="1"/>
</dbReference>
<comment type="subcellular location">
    <subcellularLocation>
        <location evidence="6">Cell outer membrane</location>
    </subcellularLocation>
    <subcellularLocation>
        <location evidence="1">Membrane</location>
    </subcellularLocation>
</comment>
<dbReference type="InterPro" id="IPR038591">
    <property type="entry name" value="NolW-like_sf"/>
</dbReference>
<dbReference type="EMBL" id="LN614830">
    <property type="protein sequence ID" value="CEG61132.1"/>
    <property type="molecule type" value="Genomic_DNA"/>
</dbReference>
<dbReference type="GO" id="GO:0009306">
    <property type="term" value="P:protein secretion"/>
    <property type="evidence" value="ECO:0007669"/>
    <property type="project" value="InterPro"/>
</dbReference>
<evidence type="ECO:0000256" key="7">
    <source>
        <dbReference type="SAM" id="MobiDB-lite"/>
    </source>
</evidence>
<name>A0A098GGL4_LEGMI</name>
<accession>A0A098GGL4</accession>
<dbReference type="InterPro" id="IPR001775">
    <property type="entry name" value="GspD/PilQ"/>
</dbReference>
<evidence type="ECO:0000256" key="4">
    <source>
        <dbReference type="ARBA" id="ARBA00023136"/>
    </source>
</evidence>
<reference evidence="10" key="2">
    <citation type="submission" date="2014-09" db="EMBL/GenBank/DDBJ databases">
        <authorList>
            <person name="GOMEZ-VALERO Laura"/>
        </authorList>
    </citation>
    <scope>NUCLEOTIDE SEQUENCE</scope>
    <source>
        <strain evidence="10">ATCC33218</strain>
    </source>
</reference>
<dbReference type="GO" id="GO:0015627">
    <property type="term" value="C:type II protein secretion system complex"/>
    <property type="evidence" value="ECO:0007669"/>
    <property type="project" value="TreeGrafter"/>
</dbReference>
<dbReference type="OrthoDB" id="9775455at2"/>
<dbReference type="KEGG" id="tmc:LMI_1839"/>
<evidence type="ECO:0000256" key="5">
    <source>
        <dbReference type="RuleBase" id="RU004003"/>
    </source>
</evidence>
<dbReference type="InterPro" id="IPR005644">
    <property type="entry name" value="NolW-like"/>
</dbReference>
<keyword evidence="13" id="KW-1185">Reference proteome</keyword>
<feature type="region of interest" description="Disordered" evidence="7">
    <location>
        <begin position="100"/>
        <end position="132"/>
    </location>
</feature>
<dbReference type="Pfam" id="PF00263">
    <property type="entry name" value="Secretin"/>
    <property type="match status" value="1"/>
</dbReference>
<dbReference type="Proteomes" id="UP000032414">
    <property type="component" value="Chromosome I"/>
</dbReference>
<feature type="region of interest" description="Disordered" evidence="7">
    <location>
        <begin position="421"/>
        <end position="479"/>
    </location>
</feature>
<evidence type="ECO:0000256" key="6">
    <source>
        <dbReference type="RuleBase" id="RU004004"/>
    </source>
</evidence>
<organism evidence="10 12">
    <name type="scientific">Legionella micdadei</name>
    <name type="common">Tatlockia micdadei</name>
    <dbReference type="NCBI Taxonomy" id="451"/>
    <lineage>
        <taxon>Bacteria</taxon>
        <taxon>Pseudomonadati</taxon>
        <taxon>Pseudomonadota</taxon>
        <taxon>Gammaproteobacteria</taxon>
        <taxon>Legionellales</taxon>
        <taxon>Legionellaceae</taxon>
        <taxon>Legionella</taxon>
    </lineage>
</organism>
<dbReference type="STRING" id="451.B6N58_06780"/>
<dbReference type="GO" id="GO:0009279">
    <property type="term" value="C:cell outer membrane"/>
    <property type="evidence" value="ECO:0007669"/>
    <property type="project" value="UniProtKB-SubCell"/>
</dbReference>
<dbReference type="InterPro" id="IPR036680">
    <property type="entry name" value="SPOR-like_sf"/>
</dbReference>
<evidence type="ECO:0000313" key="12">
    <source>
        <dbReference type="Proteomes" id="UP000032414"/>
    </source>
</evidence>
<evidence type="ECO:0000256" key="2">
    <source>
        <dbReference type="ARBA" id="ARBA00022692"/>
    </source>
</evidence>
<dbReference type="GO" id="GO:0042834">
    <property type="term" value="F:peptidoglycan binding"/>
    <property type="evidence" value="ECO:0007669"/>
    <property type="project" value="InterPro"/>
</dbReference>